<organism evidence="8 9">
    <name type="scientific">Steinernema glaseri</name>
    <dbReference type="NCBI Taxonomy" id="37863"/>
    <lineage>
        <taxon>Eukaryota</taxon>
        <taxon>Metazoa</taxon>
        <taxon>Ecdysozoa</taxon>
        <taxon>Nematoda</taxon>
        <taxon>Chromadorea</taxon>
        <taxon>Rhabditida</taxon>
        <taxon>Tylenchina</taxon>
        <taxon>Panagrolaimomorpha</taxon>
        <taxon>Strongyloidoidea</taxon>
        <taxon>Steinernematidae</taxon>
        <taxon>Steinernema</taxon>
    </lineage>
</organism>
<dbReference type="InterPro" id="IPR002544">
    <property type="entry name" value="FMRFamid-related_peptide-like"/>
</dbReference>
<feature type="chain" id="PRO_5009312431" evidence="7">
    <location>
        <begin position="26"/>
        <end position="96"/>
    </location>
</feature>
<evidence type="ECO:0000256" key="4">
    <source>
        <dbReference type="ARBA" id="ARBA00022685"/>
    </source>
</evidence>
<dbReference type="GO" id="GO:0005576">
    <property type="term" value="C:extracellular region"/>
    <property type="evidence" value="ECO:0007669"/>
    <property type="project" value="UniProtKB-SubCell"/>
</dbReference>
<accession>A0A1I7YN48</accession>
<feature type="signal peptide" evidence="7">
    <location>
        <begin position="1"/>
        <end position="25"/>
    </location>
</feature>
<keyword evidence="6" id="KW-0527">Neuropeptide</keyword>
<name>A0A1I7YN48_9BILA</name>
<keyword evidence="3" id="KW-0964">Secreted</keyword>
<evidence type="ECO:0000256" key="7">
    <source>
        <dbReference type="SAM" id="SignalP"/>
    </source>
</evidence>
<comment type="similarity">
    <text evidence="2">Belongs to the FARP (FMRFamide related peptide) family.</text>
</comment>
<evidence type="ECO:0000256" key="2">
    <source>
        <dbReference type="ARBA" id="ARBA00006356"/>
    </source>
</evidence>
<evidence type="ECO:0000313" key="9">
    <source>
        <dbReference type="WBParaSite" id="L893_g18010.t1"/>
    </source>
</evidence>
<evidence type="ECO:0000313" key="8">
    <source>
        <dbReference type="Proteomes" id="UP000095287"/>
    </source>
</evidence>
<proteinExistence type="inferred from homology"/>
<sequence length="96" mass="10615">MISPVKLTLSFICVALLLSNSMVHGLRGALYRSGRAAALPSGYQEFMRFGRSVPDQYVISRVQRASGGFYSTHDMIDPNSKMELDADDGQLLRFGK</sequence>
<dbReference type="Pfam" id="PF01581">
    <property type="entry name" value="FARP"/>
    <property type="match status" value="1"/>
</dbReference>
<evidence type="ECO:0000256" key="5">
    <source>
        <dbReference type="ARBA" id="ARBA00022815"/>
    </source>
</evidence>
<dbReference type="Proteomes" id="UP000095287">
    <property type="component" value="Unplaced"/>
</dbReference>
<keyword evidence="4" id="KW-0165">Cleavage on pair of basic residues</keyword>
<evidence type="ECO:0000256" key="6">
    <source>
        <dbReference type="ARBA" id="ARBA00023320"/>
    </source>
</evidence>
<reference evidence="9" key="1">
    <citation type="submission" date="2016-11" db="UniProtKB">
        <authorList>
            <consortium name="WormBaseParasite"/>
        </authorList>
    </citation>
    <scope>IDENTIFICATION</scope>
</reference>
<keyword evidence="7" id="KW-0732">Signal</keyword>
<protein>
    <submittedName>
        <fullName evidence="9">Uncharacterized protein</fullName>
    </submittedName>
</protein>
<evidence type="ECO:0000256" key="3">
    <source>
        <dbReference type="ARBA" id="ARBA00022525"/>
    </source>
</evidence>
<dbReference type="AlphaFoldDB" id="A0A1I7YN48"/>
<evidence type="ECO:0000256" key="1">
    <source>
        <dbReference type="ARBA" id="ARBA00004613"/>
    </source>
</evidence>
<dbReference type="WBParaSite" id="L893_g18010.t1">
    <property type="protein sequence ID" value="L893_g18010.t1"/>
    <property type="gene ID" value="L893_g18010"/>
</dbReference>
<comment type="subcellular location">
    <subcellularLocation>
        <location evidence="1">Secreted</location>
    </subcellularLocation>
</comment>
<dbReference type="GO" id="GO:0007218">
    <property type="term" value="P:neuropeptide signaling pathway"/>
    <property type="evidence" value="ECO:0007669"/>
    <property type="project" value="UniProtKB-KW"/>
</dbReference>
<keyword evidence="5" id="KW-0027">Amidation</keyword>
<keyword evidence="8" id="KW-1185">Reference proteome</keyword>